<evidence type="ECO:0000313" key="3">
    <source>
        <dbReference type="Proteomes" id="UP001209878"/>
    </source>
</evidence>
<gene>
    <name evidence="2" type="ORF">NP493_180g07090</name>
</gene>
<reference evidence="2" key="1">
    <citation type="journal article" date="2023" name="Mol. Biol. Evol.">
        <title>Third-Generation Sequencing Reveals the Adaptive Role of the Epigenome in Three Deep-Sea Polychaetes.</title>
        <authorList>
            <person name="Perez M."/>
            <person name="Aroh O."/>
            <person name="Sun Y."/>
            <person name="Lan Y."/>
            <person name="Juniper S.K."/>
            <person name="Young C.R."/>
            <person name="Angers B."/>
            <person name="Qian P.Y."/>
        </authorList>
    </citation>
    <scope>NUCLEOTIDE SEQUENCE</scope>
    <source>
        <strain evidence="2">R07B-5</strain>
    </source>
</reference>
<accession>A0AAD9P2P3</accession>
<feature type="compositionally biased region" description="Polar residues" evidence="1">
    <location>
        <begin position="14"/>
        <end position="31"/>
    </location>
</feature>
<dbReference type="AlphaFoldDB" id="A0AAD9P2P3"/>
<feature type="compositionally biased region" description="Polar residues" evidence="1">
    <location>
        <begin position="186"/>
        <end position="207"/>
    </location>
</feature>
<dbReference type="EMBL" id="JAODUO010000180">
    <property type="protein sequence ID" value="KAK2187058.1"/>
    <property type="molecule type" value="Genomic_DNA"/>
</dbReference>
<protein>
    <submittedName>
        <fullName evidence="2">Uncharacterized protein</fullName>
    </submittedName>
</protein>
<sequence>MLRTGPASRPALDNHQTPQPEMNLYDTTDSYQPPLPDTNVYETVPEDTITHPPGGEHVYYNSIEQTVVLPGGEHVYYNEQSGARAVKDTRQKNQQTSPDVALDELYSTPNKQSKPENDSEDYNYVWTTGGSGGAGGSGGETNAQNQDLEYVDIDHSGNPNKRSQGINPSSPGVTYTEVQRKKDAATDQQVETPSDSNMQMVKNELYN</sequence>
<name>A0AAD9P2P3_RIDPI</name>
<dbReference type="Proteomes" id="UP001209878">
    <property type="component" value="Unassembled WGS sequence"/>
</dbReference>
<feature type="region of interest" description="Disordered" evidence="1">
    <location>
        <begin position="1"/>
        <end position="55"/>
    </location>
</feature>
<organism evidence="2 3">
    <name type="scientific">Ridgeia piscesae</name>
    <name type="common">Tubeworm</name>
    <dbReference type="NCBI Taxonomy" id="27915"/>
    <lineage>
        <taxon>Eukaryota</taxon>
        <taxon>Metazoa</taxon>
        <taxon>Spiralia</taxon>
        <taxon>Lophotrochozoa</taxon>
        <taxon>Annelida</taxon>
        <taxon>Polychaeta</taxon>
        <taxon>Sedentaria</taxon>
        <taxon>Canalipalpata</taxon>
        <taxon>Sabellida</taxon>
        <taxon>Siboglinidae</taxon>
        <taxon>Ridgeia</taxon>
    </lineage>
</organism>
<feature type="compositionally biased region" description="Gly residues" evidence="1">
    <location>
        <begin position="129"/>
        <end position="139"/>
    </location>
</feature>
<proteinExistence type="predicted"/>
<evidence type="ECO:0000256" key="1">
    <source>
        <dbReference type="SAM" id="MobiDB-lite"/>
    </source>
</evidence>
<comment type="caution">
    <text evidence="2">The sequence shown here is derived from an EMBL/GenBank/DDBJ whole genome shotgun (WGS) entry which is preliminary data.</text>
</comment>
<evidence type="ECO:0000313" key="2">
    <source>
        <dbReference type="EMBL" id="KAK2187058.1"/>
    </source>
</evidence>
<keyword evidence="3" id="KW-1185">Reference proteome</keyword>
<feature type="compositionally biased region" description="Polar residues" evidence="1">
    <location>
        <begin position="157"/>
        <end position="177"/>
    </location>
</feature>
<feature type="region of interest" description="Disordered" evidence="1">
    <location>
        <begin position="82"/>
        <end position="207"/>
    </location>
</feature>